<dbReference type="PROSITE" id="PS00678">
    <property type="entry name" value="WD_REPEATS_1"/>
    <property type="match status" value="3"/>
</dbReference>
<dbReference type="STRING" id="745531.A0A0C3PD86"/>
<dbReference type="InterPro" id="IPR036322">
    <property type="entry name" value="WD40_repeat_dom_sf"/>
</dbReference>
<dbReference type="SMART" id="SM00320">
    <property type="entry name" value="WD40"/>
    <property type="match status" value="6"/>
</dbReference>
<proteinExistence type="predicted"/>
<sequence>MSLNSSALYVPVFTPPTPAPSPGPSSQPPQSTVSLYKHDFSLLPPYQRRQFLSAILNDCTPDELLFISTTVAPLLKRDFLRELPPELAIHILGFIDDPRSLLNAGEVSQYWHAIASEECLWKALCEAHGFRADADDWDVPDVVYDHPQPPSPISPAMNSVHPQSPRSPRFSYYTHFKTSYECLTKWRTGGTLLRRIPLTSHHHLPNDAMQPPVANPSSAVPTSIALDSDWLVIGLANSRIHIFSARTGVSCRTLVGHTAGVWAVALVRAGGQRADTSGLEEHMQNMDISPPSVTPAGDPLSQPMRVALGLEPVPDEWPTEPGRQSTRQIPYSPPHGRPSEPSGTSDGWGQPNSLVVSGGCDKDLRVWDVKSGFCIYALRGHTSTIRCLMVLHNRPIAVTGSRDRTLRVWDVQRGRCLRVLEGHGDSVRTIDVCGNKVASGSYDFTCRLWDIDTGECLHVFRGHHHQIYSVAFDGLRVVSGGMDTTVRVWDAQTGACSALLQGHTALVCQVQLFHNTLVTGGSDGRVIIFTMNPSSSSLAVSPPILSAAPSTSSDIGFPASPLLQQVVRPKPGTGALVEPKPFSSVQRLAAHDSSVTGLQFDSRFLVTGGNDGHVRLFEFRRDSRKFEYVREMSDPCESVWKVAYTEQTCAIMCKRAGKTQVEIWSFRPTDVRD</sequence>
<reference evidence="6 7" key="1">
    <citation type="journal article" date="2014" name="PLoS Genet.">
        <title>Analysis of the Phlebiopsis gigantea genome, transcriptome and secretome provides insight into its pioneer colonization strategies of wood.</title>
        <authorList>
            <person name="Hori C."/>
            <person name="Ishida T."/>
            <person name="Igarashi K."/>
            <person name="Samejima M."/>
            <person name="Suzuki H."/>
            <person name="Master E."/>
            <person name="Ferreira P."/>
            <person name="Ruiz-Duenas F.J."/>
            <person name="Held B."/>
            <person name="Canessa P."/>
            <person name="Larrondo L.F."/>
            <person name="Schmoll M."/>
            <person name="Druzhinina I.S."/>
            <person name="Kubicek C.P."/>
            <person name="Gaskell J.A."/>
            <person name="Kersten P."/>
            <person name="St John F."/>
            <person name="Glasner J."/>
            <person name="Sabat G."/>
            <person name="Splinter BonDurant S."/>
            <person name="Syed K."/>
            <person name="Yadav J."/>
            <person name="Mgbeahuruike A.C."/>
            <person name="Kovalchuk A."/>
            <person name="Asiegbu F.O."/>
            <person name="Lackner G."/>
            <person name="Hoffmeister D."/>
            <person name="Rencoret J."/>
            <person name="Gutierrez A."/>
            <person name="Sun H."/>
            <person name="Lindquist E."/>
            <person name="Barry K."/>
            <person name="Riley R."/>
            <person name="Grigoriev I.V."/>
            <person name="Henrissat B."/>
            <person name="Kues U."/>
            <person name="Berka R.M."/>
            <person name="Martinez A.T."/>
            <person name="Covert S.F."/>
            <person name="Blanchette R.A."/>
            <person name="Cullen D."/>
        </authorList>
    </citation>
    <scope>NUCLEOTIDE SEQUENCE [LARGE SCALE GENOMIC DNA]</scope>
    <source>
        <strain evidence="6 7">11061_1 CR5-6</strain>
    </source>
</reference>
<evidence type="ECO:0000313" key="7">
    <source>
        <dbReference type="Proteomes" id="UP000053257"/>
    </source>
</evidence>
<dbReference type="PROSITE" id="PS50294">
    <property type="entry name" value="WD_REPEATS_REGION"/>
    <property type="match status" value="3"/>
</dbReference>
<feature type="repeat" description="WD" evidence="3">
    <location>
        <begin position="378"/>
        <end position="419"/>
    </location>
</feature>
<feature type="domain" description="F-box" evidence="5">
    <location>
        <begin position="77"/>
        <end position="124"/>
    </location>
</feature>
<name>A0A0C3PD86_PHLG1</name>
<evidence type="ECO:0000313" key="6">
    <source>
        <dbReference type="EMBL" id="KIP03208.1"/>
    </source>
</evidence>
<dbReference type="Pfam" id="PF12937">
    <property type="entry name" value="F-box-like"/>
    <property type="match status" value="1"/>
</dbReference>
<dbReference type="OrthoDB" id="190105at2759"/>
<keyword evidence="2" id="KW-0677">Repeat</keyword>
<dbReference type="PRINTS" id="PR00320">
    <property type="entry name" value="GPROTEINBRPT"/>
</dbReference>
<dbReference type="AlphaFoldDB" id="A0A0C3PD86"/>
<dbReference type="EMBL" id="KN840628">
    <property type="protein sequence ID" value="KIP03208.1"/>
    <property type="molecule type" value="Genomic_DNA"/>
</dbReference>
<dbReference type="PANTHER" id="PTHR22847:SF637">
    <property type="entry name" value="WD REPEAT DOMAIN 5B"/>
    <property type="match status" value="1"/>
</dbReference>
<evidence type="ECO:0000256" key="3">
    <source>
        <dbReference type="PROSITE-ProRule" id="PRU00221"/>
    </source>
</evidence>
<evidence type="ECO:0000256" key="4">
    <source>
        <dbReference type="SAM" id="MobiDB-lite"/>
    </source>
</evidence>
<dbReference type="InterPro" id="IPR001810">
    <property type="entry name" value="F-box_dom"/>
</dbReference>
<dbReference type="SUPFAM" id="SSF50978">
    <property type="entry name" value="WD40 repeat-like"/>
    <property type="match status" value="1"/>
</dbReference>
<feature type="compositionally biased region" description="Polar residues" evidence="4">
    <location>
        <begin position="341"/>
        <end position="352"/>
    </location>
</feature>
<evidence type="ECO:0000256" key="1">
    <source>
        <dbReference type="ARBA" id="ARBA00022574"/>
    </source>
</evidence>
<accession>A0A0C3PD86</accession>
<keyword evidence="1 3" id="KW-0853">WD repeat</keyword>
<keyword evidence="7" id="KW-1185">Reference proteome</keyword>
<dbReference type="InterPro" id="IPR015943">
    <property type="entry name" value="WD40/YVTN_repeat-like_dom_sf"/>
</dbReference>
<feature type="repeat" description="WD" evidence="3">
    <location>
        <begin position="460"/>
        <end position="499"/>
    </location>
</feature>
<dbReference type="PANTHER" id="PTHR22847">
    <property type="entry name" value="WD40 REPEAT PROTEIN"/>
    <property type="match status" value="1"/>
</dbReference>
<evidence type="ECO:0000259" key="5">
    <source>
        <dbReference type="PROSITE" id="PS50181"/>
    </source>
</evidence>
<dbReference type="PROSITE" id="PS50181">
    <property type="entry name" value="FBOX"/>
    <property type="match status" value="1"/>
</dbReference>
<evidence type="ECO:0000256" key="2">
    <source>
        <dbReference type="ARBA" id="ARBA00022737"/>
    </source>
</evidence>
<dbReference type="InterPro" id="IPR019775">
    <property type="entry name" value="WD40_repeat_CS"/>
</dbReference>
<dbReference type="InterPro" id="IPR001680">
    <property type="entry name" value="WD40_rpt"/>
</dbReference>
<dbReference type="GO" id="GO:1990234">
    <property type="term" value="C:transferase complex"/>
    <property type="evidence" value="ECO:0007669"/>
    <property type="project" value="UniProtKB-ARBA"/>
</dbReference>
<feature type="repeat" description="WD" evidence="3">
    <location>
        <begin position="420"/>
        <end position="459"/>
    </location>
</feature>
<dbReference type="SMART" id="SM00256">
    <property type="entry name" value="FBOX"/>
    <property type="match status" value="1"/>
</dbReference>
<dbReference type="HOGENOM" id="CLU_000288_103_2_1"/>
<dbReference type="Proteomes" id="UP000053257">
    <property type="component" value="Unassembled WGS sequence"/>
</dbReference>
<feature type="repeat" description="WD" evidence="3">
    <location>
        <begin position="348"/>
        <end position="377"/>
    </location>
</feature>
<dbReference type="Gene3D" id="2.130.10.10">
    <property type="entry name" value="YVTN repeat-like/Quinoprotein amine dehydrogenase"/>
    <property type="match status" value="2"/>
</dbReference>
<feature type="region of interest" description="Disordered" evidence="4">
    <location>
        <begin position="312"/>
        <end position="352"/>
    </location>
</feature>
<dbReference type="Gene3D" id="1.20.1280.50">
    <property type="match status" value="1"/>
</dbReference>
<gene>
    <name evidence="6" type="ORF">PHLGIDRAFT_121803</name>
</gene>
<feature type="repeat" description="WD" evidence="3">
    <location>
        <begin position="588"/>
        <end position="627"/>
    </location>
</feature>
<dbReference type="InterPro" id="IPR036047">
    <property type="entry name" value="F-box-like_dom_sf"/>
</dbReference>
<dbReference type="InterPro" id="IPR020472">
    <property type="entry name" value="WD40_PAC1"/>
</dbReference>
<dbReference type="Pfam" id="PF00400">
    <property type="entry name" value="WD40"/>
    <property type="match status" value="5"/>
</dbReference>
<dbReference type="PROSITE" id="PS50082">
    <property type="entry name" value="WD_REPEATS_2"/>
    <property type="match status" value="5"/>
</dbReference>
<protein>
    <recommendedName>
        <fullName evidence="5">F-box domain-containing protein</fullName>
    </recommendedName>
</protein>
<organism evidence="6 7">
    <name type="scientific">Phlebiopsis gigantea (strain 11061_1 CR5-6)</name>
    <name type="common">White-rot fungus</name>
    <name type="synonym">Peniophora gigantea</name>
    <dbReference type="NCBI Taxonomy" id="745531"/>
    <lineage>
        <taxon>Eukaryota</taxon>
        <taxon>Fungi</taxon>
        <taxon>Dikarya</taxon>
        <taxon>Basidiomycota</taxon>
        <taxon>Agaricomycotina</taxon>
        <taxon>Agaricomycetes</taxon>
        <taxon>Polyporales</taxon>
        <taxon>Phanerochaetaceae</taxon>
        <taxon>Phlebiopsis</taxon>
    </lineage>
</organism>
<dbReference type="CDD" id="cd00200">
    <property type="entry name" value="WD40"/>
    <property type="match status" value="1"/>
</dbReference>
<dbReference type="SUPFAM" id="SSF81383">
    <property type="entry name" value="F-box domain"/>
    <property type="match status" value="1"/>
</dbReference>